<name>A0A1E8FG35_9ALTE</name>
<dbReference type="InterPro" id="IPR001638">
    <property type="entry name" value="Solute-binding_3/MltF_N"/>
</dbReference>
<dbReference type="STRING" id="1856405.BFC17_18695"/>
<proteinExistence type="predicted"/>
<dbReference type="SUPFAM" id="SSF53850">
    <property type="entry name" value="Periplasmic binding protein-like II"/>
    <property type="match status" value="1"/>
</dbReference>
<reference evidence="3 4" key="1">
    <citation type="submission" date="2016-09" db="EMBL/GenBank/DDBJ databases">
        <title>Alteromonas lipolytica, a new species isolated from sea water.</title>
        <authorList>
            <person name="Wu Y.-H."/>
            <person name="Cheng H."/>
            <person name="Xu X.-W."/>
        </authorList>
    </citation>
    <scope>NUCLEOTIDE SEQUENCE [LARGE SCALE GENOMIC DNA]</scope>
    <source>
        <strain evidence="3 4">JW12</strain>
    </source>
</reference>
<dbReference type="AlphaFoldDB" id="A0A1E8FG35"/>
<protein>
    <recommendedName>
        <fullName evidence="2">Solute-binding protein family 3/N-terminal domain-containing protein</fullName>
    </recommendedName>
</protein>
<evidence type="ECO:0000313" key="3">
    <source>
        <dbReference type="EMBL" id="OFI34433.1"/>
    </source>
</evidence>
<evidence type="ECO:0000259" key="2">
    <source>
        <dbReference type="Pfam" id="PF00497"/>
    </source>
</evidence>
<sequence length="232" mass="25960">MWCAVWCWAFSARQAFADSNLLIFTETSPPYQFQSGNKVEGIATERVRNIIEQAGLHAEFKLFPWARALKNVERSSRALIYSMAKTPAREKQFFWIAPVAQFDLSIVTLASRSDITLDERLDLSGLSASAQRDDIAESWLLEKGLTVEDNLLLCADILCSWRHLKSGRVDFIIEDPNLIKPTAALVGLKQDEIKVAQPIPELSITAYLAANGAMETQLVERLQKAAAELGYQ</sequence>
<dbReference type="PANTHER" id="PTHR38834">
    <property type="entry name" value="PERIPLASMIC SUBSTRATE BINDING PROTEIN FAMILY 3"/>
    <property type="match status" value="1"/>
</dbReference>
<dbReference type="EMBL" id="MJIC01000013">
    <property type="protein sequence ID" value="OFI34433.1"/>
    <property type="molecule type" value="Genomic_DNA"/>
</dbReference>
<feature type="signal peptide" evidence="1">
    <location>
        <begin position="1"/>
        <end position="17"/>
    </location>
</feature>
<accession>A0A1E8FG35</accession>
<feature type="chain" id="PRO_5009214145" description="Solute-binding protein family 3/N-terminal domain-containing protein" evidence="1">
    <location>
        <begin position="18"/>
        <end position="232"/>
    </location>
</feature>
<comment type="caution">
    <text evidence="3">The sequence shown here is derived from an EMBL/GenBank/DDBJ whole genome shotgun (WGS) entry which is preliminary data.</text>
</comment>
<evidence type="ECO:0000313" key="4">
    <source>
        <dbReference type="Proteomes" id="UP000176037"/>
    </source>
</evidence>
<evidence type="ECO:0000256" key="1">
    <source>
        <dbReference type="SAM" id="SignalP"/>
    </source>
</evidence>
<dbReference type="PANTHER" id="PTHR38834:SF3">
    <property type="entry name" value="SOLUTE-BINDING PROTEIN FAMILY 3_N-TERMINAL DOMAIN-CONTAINING PROTEIN"/>
    <property type="match status" value="1"/>
</dbReference>
<keyword evidence="4" id="KW-1185">Reference proteome</keyword>
<feature type="domain" description="Solute-binding protein family 3/N-terminal" evidence="2">
    <location>
        <begin position="25"/>
        <end position="207"/>
    </location>
</feature>
<dbReference type="Pfam" id="PF00497">
    <property type="entry name" value="SBP_bac_3"/>
    <property type="match status" value="1"/>
</dbReference>
<dbReference type="Proteomes" id="UP000176037">
    <property type="component" value="Unassembled WGS sequence"/>
</dbReference>
<keyword evidence="1" id="KW-0732">Signal</keyword>
<dbReference type="Gene3D" id="3.40.190.10">
    <property type="entry name" value="Periplasmic binding protein-like II"/>
    <property type="match status" value="2"/>
</dbReference>
<organism evidence="3 4">
    <name type="scientific">Alteromonas lipolytica</name>
    <dbReference type="NCBI Taxonomy" id="1856405"/>
    <lineage>
        <taxon>Bacteria</taxon>
        <taxon>Pseudomonadati</taxon>
        <taxon>Pseudomonadota</taxon>
        <taxon>Gammaproteobacteria</taxon>
        <taxon>Alteromonadales</taxon>
        <taxon>Alteromonadaceae</taxon>
        <taxon>Alteromonas/Salinimonas group</taxon>
        <taxon>Alteromonas</taxon>
    </lineage>
</organism>
<gene>
    <name evidence="3" type="ORF">BFC17_18695</name>
</gene>